<dbReference type="InterPro" id="IPR036061">
    <property type="entry name" value="CheW-like_dom_sf"/>
</dbReference>
<name>A0A1H7MSV7_9GAMM</name>
<proteinExistence type="predicted"/>
<feature type="domain" description="CheW-like" evidence="1">
    <location>
        <begin position="83"/>
        <end position="219"/>
    </location>
</feature>
<dbReference type="OrthoDB" id="5565759at2"/>
<keyword evidence="3" id="KW-1185">Reference proteome</keyword>
<evidence type="ECO:0000313" key="3">
    <source>
        <dbReference type="Proteomes" id="UP000199256"/>
    </source>
</evidence>
<dbReference type="SUPFAM" id="SSF50341">
    <property type="entry name" value="CheW-like"/>
    <property type="match status" value="1"/>
</dbReference>
<reference evidence="3" key="1">
    <citation type="submission" date="2016-10" db="EMBL/GenBank/DDBJ databases">
        <authorList>
            <person name="Varghese N."/>
            <person name="Submissions S."/>
        </authorList>
    </citation>
    <scope>NUCLEOTIDE SEQUENCE [LARGE SCALE GENOMIC DNA]</scope>
    <source>
        <strain evidence="3">DSM 241</strain>
    </source>
</reference>
<dbReference type="Pfam" id="PF01584">
    <property type="entry name" value="CheW"/>
    <property type="match status" value="1"/>
</dbReference>
<dbReference type="STRING" id="1396821.SAMN05444515_11037"/>
<evidence type="ECO:0000259" key="1">
    <source>
        <dbReference type="PROSITE" id="PS50851"/>
    </source>
</evidence>
<dbReference type="AlphaFoldDB" id="A0A1H7MSV7"/>
<dbReference type="Gene3D" id="2.40.50.180">
    <property type="entry name" value="CheA-289, Domain 4"/>
    <property type="match status" value="1"/>
</dbReference>
<protein>
    <submittedName>
        <fullName evidence="2">Purine-binding chemotaxis protein CheW</fullName>
    </submittedName>
</protein>
<dbReference type="GO" id="GO:0007165">
    <property type="term" value="P:signal transduction"/>
    <property type="evidence" value="ECO:0007669"/>
    <property type="project" value="InterPro"/>
</dbReference>
<dbReference type="PROSITE" id="PS50851">
    <property type="entry name" value="CHEW"/>
    <property type="match status" value="1"/>
</dbReference>
<dbReference type="SMART" id="SM00260">
    <property type="entry name" value="CheW"/>
    <property type="match status" value="1"/>
</dbReference>
<dbReference type="Proteomes" id="UP000199256">
    <property type="component" value="Unassembled WGS sequence"/>
</dbReference>
<dbReference type="GO" id="GO:0006935">
    <property type="term" value="P:chemotaxis"/>
    <property type="evidence" value="ECO:0007669"/>
    <property type="project" value="InterPro"/>
</dbReference>
<gene>
    <name evidence="2" type="ORF">SAMN05444515_11037</name>
</gene>
<evidence type="ECO:0000313" key="2">
    <source>
        <dbReference type="EMBL" id="SEL14181.1"/>
    </source>
</evidence>
<dbReference type="EMBL" id="FOAA01000010">
    <property type="protein sequence ID" value="SEL14181.1"/>
    <property type="molecule type" value="Genomic_DNA"/>
</dbReference>
<dbReference type="InterPro" id="IPR002545">
    <property type="entry name" value="CheW-lke_dom"/>
</dbReference>
<accession>A0A1H7MSV7</accession>
<organism evidence="2 3">
    <name type="scientific">Ectothiorhodospira marina</name>
    <dbReference type="NCBI Taxonomy" id="1396821"/>
    <lineage>
        <taxon>Bacteria</taxon>
        <taxon>Pseudomonadati</taxon>
        <taxon>Pseudomonadota</taxon>
        <taxon>Gammaproteobacteria</taxon>
        <taxon>Chromatiales</taxon>
        <taxon>Ectothiorhodospiraceae</taxon>
        <taxon>Ectothiorhodospira</taxon>
    </lineage>
</organism>
<dbReference type="Gene3D" id="2.30.30.40">
    <property type="entry name" value="SH3 Domains"/>
    <property type="match status" value="1"/>
</dbReference>
<dbReference type="RefSeq" id="WP_090253818.1">
    <property type="nucleotide sequence ID" value="NZ_FOAA01000010.1"/>
</dbReference>
<sequence>MKERSQKTLVVEEQQALTAYLDGLLQEIALDEVDSEPTDVRVEAPPRVMTRAKLVSVPDVPPPVPAVQVASRQAMPPDWAHGAFQCLLFRLAGLPLSVPLIKLNGIMEMPEKITPMPGHSPLFMGLVNRHGRKVKVVDITQLVMPRDRIPERAPPRNLILIDDARWGLACDRVEETLTVTADQVRWRSAQGKRPWLAGTMIQHLCAILDVDYLASSLEDGNWG</sequence>